<dbReference type="GeneID" id="301815626"/>
<protein>
    <recommendedName>
        <fullName evidence="1">Phage-Barnase-EndoU-ColicinE5/D-RelE like nuclease 3 domain-containing protein</fullName>
    </recommendedName>
</protein>
<evidence type="ECO:0000313" key="3">
    <source>
        <dbReference type="Proteomes" id="UP000011841"/>
    </source>
</evidence>
<dbReference type="InterPro" id="IPR041301">
    <property type="entry name" value="PBECR3"/>
</dbReference>
<dbReference type="Proteomes" id="UP000011841">
    <property type="component" value="Chromosome"/>
</dbReference>
<reference evidence="2 3" key="1">
    <citation type="journal article" date="2013" name="Appl. Environ. Microbiol.">
        <title>Genome analysis suggests that the soil oligotrophic bacterium Agromonas oligotrophica (Bradyrhizobium oligotrophicum) is a nitrogen-fixing symbiont of Aeschynomene indica.</title>
        <authorList>
            <person name="Okubo T."/>
            <person name="Fukushima S."/>
            <person name="Itakura M."/>
            <person name="Oshima K."/>
            <person name="Longtonglang A."/>
            <person name="Teaumroong N."/>
            <person name="Mitsui H."/>
            <person name="Hattori M."/>
            <person name="Hattori R."/>
            <person name="Hattori T."/>
            <person name="Minamisawa K."/>
        </authorList>
    </citation>
    <scope>NUCLEOTIDE SEQUENCE [LARGE SCALE GENOMIC DNA]</scope>
    <source>
        <strain evidence="2 3">S58</strain>
    </source>
</reference>
<gene>
    <name evidence="2" type="ORF">S58_16980</name>
</gene>
<feature type="domain" description="Phage-Barnase-EndoU-ColicinE5/D-RelE like nuclease 3" evidence="1">
    <location>
        <begin position="5"/>
        <end position="104"/>
    </location>
</feature>
<evidence type="ECO:0000313" key="2">
    <source>
        <dbReference type="EMBL" id="BAM87706.1"/>
    </source>
</evidence>
<sequence>MPVNVVNKTLGTELEVGDVILTRGAQRHANRRHPEDYPKCLPHLASVIANPRYIGDDHTNSGIEIWGYVATLGALVLVAVELIPDDEGRYHISSFYMVSEKKADARRLKGFLKVAQ</sequence>
<dbReference type="EMBL" id="AP012603">
    <property type="protein sequence ID" value="BAM87706.1"/>
    <property type="molecule type" value="Genomic_DNA"/>
</dbReference>
<dbReference type="eggNOG" id="ENOG5032XHB">
    <property type="taxonomic scope" value="Bacteria"/>
</dbReference>
<keyword evidence="3" id="KW-1185">Reference proteome</keyword>
<accession>M4Z4A3</accession>
<organism evidence="2 3">
    <name type="scientific">Bradyrhizobium oligotrophicum S58</name>
    <dbReference type="NCBI Taxonomy" id="1245469"/>
    <lineage>
        <taxon>Bacteria</taxon>
        <taxon>Pseudomonadati</taxon>
        <taxon>Pseudomonadota</taxon>
        <taxon>Alphaproteobacteria</taxon>
        <taxon>Hyphomicrobiales</taxon>
        <taxon>Nitrobacteraceae</taxon>
        <taxon>Bradyrhizobium</taxon>
    </lineage>
</organism>
<proteinExistence type="predicted"/>
<name>M4Z4A3_9BRAD</name>
<dbReference type="Pfam" id="PF18812">
    <property type="entry name" value="PBECR3"/>
    <property type="match status" value="1"/>
</dbReference>
<dbReference type="HOGENOM" id="CLU_2092110_0_0_5"/>
<dbReference type="AlphaFoldDB" id="M4Z4A3"/>
<evidence type="ECO:0000259" key="1">
    <source>
        <dbReference type="Pfam" id="PF18812"/>
    </source>
</evidence>
<dbReference type="KEGG" id="aol:S58_16980"/>
<dbReference type="RefSeq" id="WP_015664835.1">
    <property type="nucleotide sequence ID" value="NC_020453.1"/>
</dbReference>